<keyword evidence="1" id="KW-0812">Transmembrane</keyword>
<protein>
    <submittedName>
        <fullName evidence="2">Uncharacterized protein</fullName>
    </submittedName>
</protein>
<accession>A0A4Y8TYK1</accession>
<keyword evidence="1" id="KW-1133">Transmembrane helix</keyword>
<evidence type="ECO:0000256" key="1">
    <source>
        <dbReference type="SAM" id="Phobius"/>
    </source>
</evidence>
<dbReference type="Proteomes" id="UP000297638">
    <property type="component" value="Unassembled WGS sequence"/>
</dbReference>
<organism evidence="2 3">
    <name type="scientific">Glutamicibacter arilaitensis</name>
    <dbReference type="NCBI Taxonomy" id="256701"/>
    <lineage>
        <taxon>Bacteria</taxon>
        <taxon>Bacillati</taxon>
        <taxon>Actinomycetota</taxon>
        <taxon>Actinomycetes</taxon>
        <taxon>Micrococcales</taxon>
        <taxon>Micrococcaceae</taxon>
        <taxon>Glutamicibacter</taxon>
    </lineage>
</organism>
<dbReference type="RefSeq" id="WP_134779590.1">
    <property type="nucleotide sequence ID" value="NZ_JBLXIX010000018.1"/>
</dbReference>
<sequence length="145" mass="15971">MDEYLPVAFGLPLMAVATSVVFLLIGLALLPHALFRRRSFSRLRDGEQTYARRASIRTEFIVAAAAGVITAVLLAVGITGYNNAMSNLEANVHKAYSPAELDIKYWNGSWATADVTFADGTTYKDAQISMQAAYRPFIEQKMTMD</sequence>
<name>A0A4Y8TYK1_9MICC</name>
<gene>
    <name evidence="2" type="ORF">EXY26_04740</name>
</gene>
<evidence type="ECO:0000313" key="2">
    <source>
        <dbReference type="EMBL" id="TFH56357.1"/>
    </source>
</evidence>
<reference evidence="2 3" key="1">
    <citation type="submission" date="2019-03" db="EMBL/GenBank/DDBJ databases">
        <title>Glutamicibacter sp. LJH19 genome.</title>
        <authorList>
            <person name="Sinai Borker S."/>
            <person name="Kumar R."/>
        </authorList>
    </citation>
    <scope>NUCLEOTIDE SEQUENCE [LARGE SCALE GENOMIC DNA]</scope>
    <source>
        <strain evidence="2 3">LJH19</strain>
    </source>
</reference>
<keyword evidence="1" id="KW-0472">Membrane</keyword>
<dbReference type="EMBL" id="SPDS01000001">
    <property type="protein sequence ID" value="TFH56357.1"/>
    <property type="molecule type" value="Genomic_DNA"/>
</dbReference>
<evidence type="ECO:0000313" key="3">
    <source>
        <dbReference type="Proteomes" id="UP000297638"/>
    </source>
</evidence>
<proteinExistence type="predicted"/>
<dbReference type="AlphaFoldDB" id="A0A4Y8TYK1"/>
<comment type="caution">
    <text evidence="2">The sequence shown here is derived from an EMBL/GenBank/DDBJ whole genome shotgun (WGS) entry which is preliminary data.</text>
</comment>
<feature type="transmembrane region" description="Helical" evidence="1">
    <location>
        <begin position="60"/>
        <end position="81"/>
    </location>
</feature>
<feature type="transmembrane region" description="Helical" evidence="1">
    <location>
        <begin position="12"/>
        <end position="35"/>
    </location>
</feature>